<proteinExistence type="predicted"/>
<evidence type="ECO:0000313" key="2">
    <source>
        <dbReference type="EMBL" id="GGI76827.1"/>
    </source>
</evidence>
<keyword evidence="4" id="KW-1185">Reference proteome</keyword>
<protein>
    <recommendedName>
        <fullName evidence="5">FkbM family methyltransferase</fullName>
    </recommendedName>
</protein>
<dbReference type="AlphaFoldDB" id="A0A830EF53"/>
<organism evidence="2 3">
    <name type="scientific">Vulcanisaeta souniana JCM 11219</name>
    <dbReference type="NCBI Taxonomy" id="1293586"/>
    <lineage>
        <taxon>Archaea</taxon>
        <taxon>Thermoproteota</taxon>
        <taxon>Thermoprotei</taxon>
        <taxon>Thermoproteales</taxon>
        <taxon>Thermoproteaceae</taxon>
        <taxon>Vulcanisaeta</taxon>
    </lineage>
</organism>
<name>A0A830EF53_9CREN</name>
<reference evidence="4" key="3">
    <citation type="submission" date="2022-09" db="EMBL/GenBank/DDBJ databases">
        <title>Complete genome sequence of Vulcanisaeta souniana.</title>
        <authorList>
            <person name="Kato S."/>
            <person name="Itoh T."/>
            <person name="Ohkuma M."/>
        </authorList>
    </citation>
    <scope>NUCLEOTIDE SEQUENCE [LARGE SCALE GENOMIC DNA]</scope>
    <source>
        <strain evidence="4">JCM 11219</strain>
    </source>
</reference>
<sequence length="83" mass="9564">MFEDYDKMYSHLDVKGKVLLDVGAFLGETALFFIKLRLLDMAREFNKVYSEVSNFVVKLDCEDCELSAITRDYNASLSFGVYD</sequence>
<reference evidence="1" key="4">
    <citation type="journal article" date="2023" name="Microbiol. Resour. Announc.">
        <title>Complete Genome Sequence of Vulcanisaeta souniana Strain IC-059, a Hyperthermophilic Archaeon Isolated from Hot Spring Water in Japan.</title>
        <authorList>
            <person name="Kato S."/>
            <person name="Itoh T."/>
            <person name="Wu L."/>
            <person name="Ma J."/>
            <person name="Ohkuma M."/>
        </authorList>
    </citation>
    <scope>NUCLEOTIDE SEQUENCE</scope>
    <source>
        <strain evidence="1">JCM 11219</strain>
    </source>
</reference>
<reference evidence="2" key="2">
    <citation type="submission" date="2020-09" db="EMBL/GenBank/DDBJ databases">
        <authorList>
            <person name="Sun Q."/>
            <person name="Ohkuma M."/>
        </authorList>
    </citation>
    <scope>NUCLEOTIDE SEQUENCE</scope>
    <source>
        <strain evidence="2">JCM 11219</strain>
    </source>
</reference>
<dbReference type="RefSeq" id="WP_188603134.1">
    <property type="nucleotide sequence ID" value="NZ_AP026830.1"/>
</dbReference>
<gene>
    <name evidence="2" type="ORF">GCM10007112_12000</name>
    <name evidence="1" type="ORF">Vsou_24870</name>
</gene>
<evidence type="ECO:0008006" key="5">
    <source>
        <dbReference type="Google" id="ProtNLM"/>
    </source>
</evidence>
<evidence type="ECO:0000313" key="4">
    <source>
        <dbReference type="Proteomes" id="UP001060771"/>
    </source>
</evidence>
<dbReference type="EMBL" id="BMNM01000004">
    <property type="protein sequence ID" value="GGI76827.1"/>
    <property type="molecule type" value="Genomic_DNA"/>
</dbReference>
<dbReference type="EMBL" id="AP026830">
    <property type="protein sequence ID" value="BDR93394.1"/>
    <property type="molecule type" value="Genomic_DNA"/>
</dbReference>
<dbReference type="GeneID" id="76208026"/>
<accession>A0A830EF53</accession>
<dbReference type="Proteomes" id="UP001060771">
    <property type="component" value="Chromosome"/>
</dbReference>
<reference evidence="2" key="1">
    <citation type="journal article" date="2014" name="Int. J. Syst. Evol. Microbiol.">
        <title>Complete genome sequence of Corynebacterium casei LMG S-19264T (=DSM 44701T), isolated from a smear-ripened cheese.</title>
        <authorList>
            <consortium name="US DOE Joint Genome Institute (JGI-PGF)"/>
            <person name="Walter F."/>
            <person name="Albersmeier A."/>
            <person name="Kalinowski J."/>
            <person name="Ruckert C."/>
        </authorList>
    </citation>
    <scope>NUCLEOTIDE SEQUENCE</scope>
    <source>
        <strain evidence="2">JCM 11219</strain>
    </source>
</reference>
<dbReference type="Proteomes" id="UP000657075">
    <property type="component" value="Unassembled WGS sequence"/>
</dbReference>
<evidence type="ECO:0000313" key="3">
    <source>
        <dbReference type="Proteomes" id="UP000657075"/>
    </source>
</evidence>
<evidence type="ECO:0000313" key="1">
    <source>
        <dbReference type="EMBL" id="BDR93394.1"/>
    </source>
</evidence>